<dbReference type="PANTHER" id="PTHR43415">
    <property type="entry name" value="SPERMIDINE N(1)-ACETYLTRANSFERASE"/>
    <property type="match status" value="1"/>
</dbReference>
<dbReference type="PANTHER" id="PTHR43415:SF3">
    <property type="entry name" value="GNAT-FAMILY ACETYLTRANSFERASE"/>
    <property type="match status" value="1"/>
</dbReference>
<keyword evidence="2" id="KW-0808">Transferase</keyword>
<evidence type="ECO:0000313" key="3">
    <source>
        <dbReference type="Proteomes" id="UP000320643"/>
    </source>
</evidence>
<dbReference type="GO" id="GO:0016747">
    <property type="term" value="F:acyltransferase activity, transferring groups other than amino-acyl groups"/>
    <property type="evidence" value="ECO:0007669"/>
    <property type="project" value="InterPro"/>
</dbReference>
<keyword evidence="3" id="KW-1185">Reference proteome</keyword>
<organism evidence="2 3">
    <name type="scientific">Flavobacterium zepuense</name>
    <dbReference type="NCBI Taxonomy" id="2593302"/>
    <lineage>
        <taxon>Bacteria</taxon>
        <taxon>Pseudomonadati</taxon>
        <taxon>Bacteroidota</taxon>
        <taxon>Flavobacteriia</taxon>
        <taxon>Flavobacteriales</taxon>
        <taxon>Flavobacteriaceae</taxon>
        <taxon>Flavobacterium</taxon>
    </lineage>
</organism>
<dbReference type="EMBL" id="VJVZ01000003">
    <property type="protein sequence ID" value="TRW25808.1"/>
    <property type="molecule type" value="Genomic_DNA"/>
</dbReference>
<feature type="domain" description="N-acetyltransferase" evidence="1">
    <location>
        <begin position="34"/>
        <end position="199"/>
    </location>
</feature>
<dbReference type="InterPro" id="IPR016181">
    <property type="entry name" value="Acyl_CoA_acyltransferase"/>
</dbReference>
<dbReference type="Proteomes" id="UP000320643">
    <property type="component" value="Unassembled WGS sequence"/>
</dbReference>
<accession>A0A552V5S3</accession>
<dbReference type="PROSITE" id="PS51186">
    <property type="entry name" value="GNAT"/>
    <property type="match status" value="1"/>
</dbReference>
<sequence length="199" mass="22815">MNGVTLLALYTILNLNYLKMLSPALYFTKDGKEVIIRPAVPHDALKLLELKKSYIKNTRTIPLYEYEYKNTIQQEKELIEKYIAESNSLLLVAEHGNNLIGNLDLTGSLRKKMHHTAMLGMGVAYNWQNRKVGGFLIKSALQWAVTKSLLRIIWLEVYSTNAAGIRLYEKCGFETCGFIKDFFNEDIPADKITMVKYLE</sequence>
<dbReference type="SUPFAM" id="SSF55729">
    <property type="entry name" value="Acyl-CoA N-acyltransferases (Nat)"/>
    <property type="match status" value="1"/>
</dbReference>
<dbReference type="Pfam" id="PF00583">
    <property type="entry name" value="Acetyltransf_1"/>
    <property type="match status" value="1"/>
</dbReference>
<reference evidence="2 3" key="1">
    <citation type="submission" date="2019-07" db="EMBL/GenBank/DDBJ databases">
        <title>Flavobacterium sp. nov., isolated from glacier ice.</title>
        <authorList>
            <person name="Liu Q."/>
            <person name="Xin Y.-H."/>
        </authorList>
    </citation>
    <scope>NUCLEOTIDE SEQUENCE [LARGE SCALE GENOMIC DNA]</scope>
    <source>
        <strain evidence="2 3">ZT4R6</strain>
    </source>
</reference>
<evidence type="ECO:0000259" key="1">
    <source>
        <dbReference type="PROSITE" id="PS51186"/>
    </source>
</evidence>
<name>A0A552V5S3_9FLAO</name>
<dbReference type="AlphaFoldDB" id="A0A552V5S3"/>
<proteinExistence type="predicted"/>
<gene>
    <name evidence="2" type="ORF">FMM05_06180</name>
</gene>
<protein>
    <submittedName>
        <fullName evidence="2">GNAT family N-acetyltransferase</fullName>
    </submittedName>
</protein>
<comment type="caution">
    <text evidence="2">The sequence shown here is derived from an EMBL/GenBank/DDBJ whole genome shotgun (WGS) entry which is preliminary data.</text>
</comment>
<dbReference type="InterPro" id="IPR000182">
    <property type="entry name" value="GNAT_dom"/>
</dbReference>
<dbReference type="Gene3D" id="3.40.630.30">
    <property type="match status" value="1"/>
</dbReference>
<dbReference type="OrthoDB" id="948250at2"/>
<evidence type="ECO:0000313" key="2">
    <source>
        <dbReference type="EMBL" id="TRW25808.1"/>
    </source>
</evidence>